<sequence length="169" mass="19277">MVVSDVNVTCTKSGNNVSEYSSEEAGDSSEPSSLQNAFEIENMRVDEQPYSRVDIYDPRNWKNLDNKSRGILVEKGPPKIEFNLVFPLDENSRHFSYAYYSRKLKNGESIERKWTCEDAMLKSEAKSLANSLESFEFLLGIVIQYDILFCINMVSKKLQSESMSIDSIS</sequence>
<reference evidence="2" key="1">
    <citation type="submission" date="2020-06" db="EMBL/GenBank/DDBJ databases">
        <authorList>
            <person name="Li T."/>
            <person name="Hu X."/>
            <person name="Zhang T."/>
            <person name="Song X."/>
            <person name="Zhang H."/>
            <person name="Dai N."/>
            <person name="Sheng W."/>
            <person name="Hou X."/>
            <person name="Wei L."/>
        </authorList>
    </citation>
    <scope>NUCLEOTIDE SEQUENCE</scope>
    <source>
        <strain evidence="2">K16</strain>
        <tissue evidence="2">Leaf</tissue>
    </source>
</reference>
<feature type="region of interest" description="Disordered" evidence="1">
    <location>
        <begin position="13"/>
        <end position="33"/>
    </location>
</feature>
<accession>A0AAE2C542</accession>
<evidence type="ECO:0000313" key="3">
    <source>
        <dbReference type="Proteomes" id="UP001289374"/>
    </source>
</evidence>
<evidence type="ECO:0000313" key="2">
    <source>
        <dbReference type="EMBL" id="KAK4409398.1"/>
    </source>
</evidence>
<name>A0AAE2C542_9LAMI</name>
<proteinExistence type="predicted"/>
<protein>
    <submittedName>
        <fullName evidence="2">Uncharacterized protein</fullName>
    </submittedName>
</protein>
<dbReference type="AlphaFoldDB" id="A0AAE2C542"/>
<reference evidence="2" key="2">
    <citation type="journal article" date="2024" name="Plant">
        <title>Genomic evolution and insights into agronomic trait innovations of Sesamum species.</title>
        <authorList>
            <person name="Miao H."/>
            <person name="Wang L."/>
            <person name="Qu L."/>
            <person name="Liu H."/>
            <person name="Sun Y."/>
            <person name="Le M."/>
            <person name="Wang Q."/>
            <person name="Wei S."/>
            <person name="Zheng Y."/>
            <person name="Lin W."/>
            <person name="Duan Y."/>
            <person name="Cao H."/>
            <person name="Xiong S."/>
            <person name="Wang X."/>
            <person name="Wei L."/>
            <person name="Li C."/>
            <person name="Ma Q."/>
            <person name="Ju M."/>
            <person name="Zhao R."/>
            <person name="Li G."/>
            <person name="Mu C."/>
            <person name="Tian Q."/>
            <person name="Mei H."/>
            <person name="Zhang T."/>
            <person name="Gao T."/>
            <person name="Zhang H."/>
        </authorList>
    </citation>
    <scope>NUCLEOTIDE SEQUENCE</scope>
    <source>
        <strain evidence="2">K16</strain>
    </source>
</reference>
<dbReference type="EMBL" id="JACGWL010000001">
    <property type="protein sequence ID" value="KAK4409398.1"/>
    <property type="molecule type" value="Genomic_DNA"/>
</dbReference>
<comment type="caution">
    <text evidence="2">The sequence shown here is derived from an EMBL/GenBank/DDBJ whole genome shotgun (WGS) entry which is preliminary data.</text>
</comment>
<keyword evidence="3" id="KW-1185">Reference proteome</keyword>
<dbReference type="Proteomes" id="UP001289374">
    <property type="component" value="Unassembled WGS sequence"/>
</dbReference>
<evidence type="ECO:0000256" key="1">
    <source>
        <dbReference type="SAM" id="MobiDB-lite"/>
    </source>
</evidence>
<gene>
    <name evidence="2" type="ORF">Sango_0012800</name>
</gene>
<organism evidence="2 3">
    <name type="scientific">Sesamum angolense</name>
    <dbReference type="NCBI Taxonomy" id="2727404"/>
    <lineage>
        <taxon>Eukaryota</taxon>
        <taxon>Viridiplantae</taxon>
        <taxon>Streptophyta</taxon>
        <taxon>Embryophyta</taxon>
        <taxon>Tracheophyta</taxon>
        <taxon>Spermatophyta</taxon>
        <taxon>Magnoliopsida</taxon>
        <taxon>eudicotyledons</taxon>
        <taxon>Gunneridae</taxon>
        <taxon>Pentapetalae</taxon>
        <taxon>asterids</taxon>
        <taxon>lamiids</taxon>
        <taxon>Lamiales</taxon>
        <taxon>Pedaliaceae</taxon>
        <taxon>Sesamum</taxon>
    </lineage>
</organism>